<evidence type="ECO:0000313" key="7">
    <source>
        <dbReference type="EMBL" id="GIP15504.1"/>
    </source>
</evidence>
<dbReference type="InterPro" id="IPR002549">
    <property type="entry name" value="AI-2E-like"/>
</dbReference>
<comment type="subcellular location">
    <subcellularLocation>
        <location evidence="1">Membrane</location>
        <topology evidence="1">Multi-pass membrane protein</topology>
    </subcellularLocation>
</comment>
<evidence type="ECO:0000313" key="8">
    <source>
        <dbReference type="Proteomes" id="UP000683139"/>
    </source>
</evidence>
<dbReference type="PANTHER" id="PTHR21716:SF68">
    <property type="entry name" value="TRANSPORT PROTEIN YTVI-RELATED"/>
    <property type="match status" value="1"/>
</dbReference>
<accession>A0A920CXX2</accession>
<dbReference type="EMBL" id="BOSE01000001">
    <property type="protein sequence ID" value="GIP15504.1"/>
    <property type="molecule type" value="Genomic_DNA"/>
</dbReference>
<organism evidence="7 8">
    <name type="scientific">Paenibacillus montaniterrae</name>
    <dbReference type="NCBI Taxonomy" id="429341"/>
    <lineage>
        <taxon>Bacteria</taxon>
        <taxon>Bacillati</taxon>
        <taxon>Bacillota</taxon>
        <taxon>Bacilli</taxon>
        <taxon>Bacillales</taxon>
        <taxon>Paenibacillaceae</taxon>
        <taxon>Paenibacillus</taxon>
    </lineage>
</organism>
<feature type="transmembrane region" description="Helical" evidence="6">
    <location>
        <begin position="55"/>
        <end position="78"/>
    </location>
</feature>
<feature type="transmembrane region" description="Helical" evidence="6">
    <location>
        <begin position="256"/>
        <end position="278"/>
    </location>
</feature>
<dbReference type="AlphaFoldDB" id="A0A920CXX2"/>
<evidence type="ECO:0000256" key="4">
    <source>
        <dbReference type="ARBA" id="ARBA00022989"/>
    </source>
</evidence>
<dbReference type="Proteomes" id="UP000683139">
    <property type="component" value="Unassembled WGS sequence"/>
</dbReference>
<comment type="caution">
    <text evidence="7">The sequence shown here is derived from an EMBL/GenBank/DDBJ whole genome shotgun (WGS) entry which is preliminary data.</text>
</comment>
<keyword evidence="8" id="KW-1185">Reference proteome</keyword>
<dbReference type="NCBIfam" id="TIGR02872">
    <property type="entry name" value="spore_ytvI"/>
    <property type="match status" value="1"/>
</dbReference>
<protein>
    <submittedName>
        <fullName evidence="7">Sporulation integral membrane protein YtvI</fullName>
    </submittedName>
</protein>
<feature type="transmembrane region" description="Helical" evidence="6">
    <location>
        <begin position="143"/>
        <end position="167"/>
    </location>
</feature>
<feature type="transmembrane region" description="Helical" evidence="6">
    <location>
        <begin position="232"/>
        <end position="250"/>
    </location>
</feature>
<keyword evidence="5 6" id="KW-0472">Membrane</keyword>
<keyword evidence="4 6" id="KW-1133">Transmembrane helix</keyword>
<evidence type="ECO:0000256" key="5">
    <source>
        <dbReference type="ARBA" id="ARBA00023136"/>
    </source>
</evidence>
<evidence type="ECO:0000256" key="2">
    <source>
        <dbReference type="ARBA" id="ARBA00009773"/>
    </source>
</evidence>
<dbReference type="GO" id="GO:0016020">
    <property type="term" value="C:membrane"/>
    <property type="evidence" value="ECO:0007669"/>
    <property type="project" value="UniProtKB-SubCell"/>
</dbReference>
<gene>
    <name evidence="7" type="ORF">J40TS1_11460</name>
</gene>
<dbReference type="RefSeq" id="WP_213513702.1">
    <property type="nucleotide sequence ID" value="NZ_BOSE01000001.1"/>
</dbReference>
<evidence type="ECO:0000256" key="1">
    <source>
        <dbReference type="ARBA" id="ARBA00004141"/>
    </source>
</evidence>
<name>A0A920CXX2_9BACL</name>
<sequence>MSVRAMLSIAVALGLLYLAFTAGAPFLLAIVVAIFLEPLNVFFMKKLRLNRLVSAIISCTLFTIGLLGLMVLIGLKVLNEVVAFVEKLPRYFTELSNIANIWLDQLRKSYENLPPETVESIEQYTMTFFEWLTKQAIGLSSKLGGAISSVPSMFIFFIVFIVAVYMFSFSLNTLKNSVLGFFHEDSRDKVSTVLDSLKKSIFGFLRSQIILSAMTYVISLVGLLILDVKYPLAIALLIIIVDILPILGTGSVLVPWAAYCLFVGDFFTAIGLVLLFLVITVFRRIVEPKVLGDSVGISALSVLISLYVGLQLVGVIGVFIGPLVVIIYTACKQAGIIPTSIKL</sequence>
<dbReference type="GO" id="GO:0055085">
    <property type="term" value="P:transmembrane transport"/>
    <property type="evidence" value="ECO:0007669"/>
    <property type="project" value="TreeGrafter"/>
</dbReference>
<comment type="similarity">
    <text evidence="2">Belongs to the autoinducer-2 exporter (AI-2E) (TC 2.A.86) family.</text>
</comment>
<evidence type="ECO:0000256" key="3">
    <source>
        <dbReference type="ARBA" id="ARBA00022692"/>
    </source>
</evidence>
<feature type="transmembrane region" description="Helical" evidence="6">
    <location>
        <begin position="201"/>
        <end position="225"/>
    </location>
</feature>
<feature type="transmembrane region" description="Helical" evidence="6">
    <location>
        <begin position="7"/>
        <end position="35"/>
    </location>
</feature>
<evidence type="ECO:0000256" key="6">
    <source>
        <dbReference type="SAM" id="Phobius"/>
    </source>
</evidence>
<dbReference type="Pfam" id="PF01594">
    <property type="entry name" value="AI-2E_transport"/>
    <property type="match status" value="1"/>
</dbReference>
<keyword evidence="3 6" id="KW-0812">Transmembrane</keyword>
<dbReference type="PANTHER" id="PTHR21716">
    <property type="entry name" value="TRANSMEMBRANE PROTEIN"/>
    <property type="match status" value="1"/>
</dbReference>
<proteinExistence type="inferred from homology"/>
<feature type="transmembrane region" description="Helical" evidence="6">
    <location>
        <begin position="290"/>
        <end position="308"/>
    </location>
</feature>
<dbReference type="InterPro" id="IPR014227">
    <property type="entry name" value="YtvI-like"/>
</dbReference>
<reference evidence="7" key="1">
    <citation type="submission" date="2021-03" db="EMBL/GenBank/DDBJ databases">
        <title>Antimicrobial resistance genes in bacteria isolated from Japanese honey, and their potential for conferring macrolide and lincosamide resistance in the American foulbrood pathogen Paenibacillus larvae.</title>
        <authorList>
            <person name="Okamoto M."/>
            <person name="Kumagai M."/>
            <person name="Kanamori H."/>
            <person name="Takamatsu D."/>
        </authorList>
    </citation>
    <scope>NUCLEOTIDE SEQUENCE</scope>
    <source>
        <strain evidence="7">J40TS1</strain>
    </source>
</reference>